<evidence type="ECO:0000313" key="3">
    <source>
        <dbReference type="Proteomes" id="UP000308181"/>
    </source>
</evidence>
<comment type="caution">
    <text evidence="2">The sequence shown here is derived from an EMBL/GenBank/DDBJ whole genome shotgun (WGS) entry which is preliminary data.</text>
</comment>
<organism evidence="2 3">
    <name type="scientific">Pedobacter cryophilus</name>
    <dbReference type="NCBI Taxonomy" id="2571271"/>
    <lineage>
        <taxon>Bacteria</taxon>
        <taxon>Pseudomonadati</taxon>
        <taxon>Bacteroidota</taxon>
        <taxon>Sphingobacteriia</taxon>
        <taxon>Sphingobacteriales</taxon>
        <taxon>Sphingobacteriaceae</taxon>
        <taxon>Pedobacter</taxon>
    </lineage>
</organism>
<gene>
    <name evidence="2" type="ORF">FA046_01830</name>
</gene>
<reference evidence="2 3" key="1">
    <citation type="submission" date="2019-04" db="EMBL/GenBank/DDBJ databases">
        <title>Pedobacter sp. AR-3-17 sp. nov., isolated from Arctic soil.</title>
        <authorList>
            <person name="Dahal R.H."/>
            <person name="Kim D.-U."/>
        </authorList>
    </citation>
    <scope>NUCLEOTIDE SEQUENCE [LARGE SCALE GENOMIC DNA]</scope>
    <source>
        <strain evidence="2 3">AR-3-17</strain>
    </source>
</reference>
<name>A0A4U1C3L0_9SPHI</name>
<dbReference type="Pfam" id="PF11306">
    <property type="entry name" value="DUF3108"/>
    <property type="match status" value="1"/>
</dbReference>
<proteinExistence type="predicted"/>
<dbReference type="EMBL" id="SWBP01000001">
    <property type="protein sequence ID" value="TKC00446.1"/>
    <property type="molecule type" value="Genomic_DNA"/>
</dbReference>
<keyword evidence="3" id="KW-1185">Reference proteome</keyword>
<feature type="signal peptide" evidence="1">
    <location>
        <begin position="1"/>
        <end position="20"/>
    </location>
</feature>
<dbReference type="AlphaFoldDB" id="A0A4U1C3L0"/>
<dbReference type="OrthoDB" id="9808473at2"/>
<dbReference type="InterPro" id="IPR021457">
    <property type="entry name" value="DUF3108"/>
</dbReference>
<evidence type="ECO:0000256" key="1">
    <source>
        <dbReference type="SAM" id="SignalP"/>
    </source>
</evidence>
<protein>
    <submittedName>
        <fullName evidence="2">DUF3108 domain-containing protein</fullName>
    </submittedName>
</protein>
<keyword evidence="1" id="KW-0732">Signal</keyword>
<evidence type="ECO:0000313" key="2">
    <source>
        <dbReference type="EMBL" id="TKC00446.1"/>
    </source>
</evidence>
<accession>A0A4U1C3L0</accession>
<sequence length="259" mass="29747">MKKLFSILFFLISTTLLSHGQNIPYLNSSTFNAGETIRYKLKYGFITAAEATIQVTTTDIKFNNKPTYHLTAQGVTSGTFDMFYKVRNRYDSYIDQKTFTPYLYTENIREARYTRNDKVRFYQSEQKVIAKKGTFKSPVSQTFDLVSAYYFARNLDLSNVKQGDLFTLNYFLDDEVTPLTIEYIGKEVLKTNLGSIRCLKFSPSIKPGRIFRKDSKLYLWVTDDGNRIPVRAQAEILVGSIIMEIESANGLKQPLALAR</sequence>
<dbReference type="RefSeq" id="WP_136824655.1">
    <property type="nucleotide sequence ID" value="NZ_SWBP01000001.1"/>
</dbReference>
<dbReference type="Proteomes" id="UP000308181">
    <property type="component" value="Unassembled WGS sequence"/>
</dbReference>
<feature type="chain" id="PRO_5020734946" evidence="1">
    <location>
        <begin position="21"/>
        <end position="259"/>
    </location>
</feature>